<keyword evidence="4" id="KW-0496">Mitochondrion</keyword>
<dbReference type="EMBL" id="CDSF01000139">
    <property type="protein sequence ID" value="CEP03080.1"/>
    <property type="molecule type" value="Genomic_DNA"/>
</dbReference>
<name>A0A0G4J673_PLABS</name>
<evidence type="ECO:0000256" key="2">
    <source>
        <dbReference type="SAM" id="SignalP"/>
    </source>
</evidence>
<protein>
    <submittedName>
        <fullName evidence="3">Uncharacterized protein</fullName>
    </submittedName>
</protein>
<feature type="region of interest" description="Disordered" evidence="1">
    <location>
        <begin position="81"/>
        <end position="129"/>
    </location>
</feature>
<evidence type="ECO:0000313" key="6">
    <source>
        <dbReference type="Proteomes" id="UP000290189"/>
    </source>
</evidence>
<dbReference type="AlphaFoldDB" id="A0A0G4J673"/>
<gene>
    <name evidence="3" type="ORF">PBRA_009298</name>
    <name evidence="4" type="ORF">PLBR_LOCUS4203</name>
</gene>
<feature type="compositionally biased region" description="Low complexity" evidence="1">
    <location>
        <begin position="116"/>
        <end position="129"/>
    </location>
</feature>
<keyword evidence="2" id="KW-0732">Signal</keyword>
<organism evidence="3 5">
    <name type="scientific">Plasmodiophora brassicae</name>
    <name type="common">Clubroot disease agent</name>
    <dbReference type="NCBI Taxonomy" id="37360"/>
    <lineage>
        <taxon>Eukaryota</taxon>
        <taxon>Sar</taxon>
        <taxon>Rhizaria</taxon>
        <taxon>Endomyxa</taxon>
        <taxon>Phytomyxea</taxon>
        <taxon>Plasmodiophorida</taxon>
        <taxon>Plasmodiophoridae</taxon>
        <taxon>Plasmodiophora</taxon>
    </lineage>
</organism>
<accession>A0A0G4J673</accession>
<feature type="signal peptide" evidence="2">
    <location>
        <begin position="1"/>
        <end position="23"/>
    </location>
</feature>
<reference evidence="4 6" key="2">
    <citation type="submission" date="2018-03" db="EMBL/GenBank/DDBJ databases">
        <authorList>
            <person name="Fogelqvist J."/>
        </authorList>
    </citation>
    <scope>NUCLEOTIDE SEQUENCE [LARGE SCALE GENOMIC DNA]</scope>
</reference>
<geneLocation type="mitochondrion" evidence="4"/>
<dbReference type="Proteomes" id="UP000290189">
    <property type="component" value="Unassembled WGS sequence"/>
</dbReference>
<dbReference type="Proteomes" id="UP000039324">
    <property type="component" value="Unassembled WGS sequence"/>
</dbReference>
<feature type="chain" id="PRO_5035990860" evidence="2">
    <location>
        <begin position="24"/>
        <end position="129"/>
    </location>
</feature>
<feature type="compositionally biased region" description="Polar residues" evidence="1">
    <location>
        <begin position="92"/>
        <end position="115"/>
    </location>
</feature>
<evidence type="ECO:0000313" key="3">
    <source>
        <dbReference type="EMBL" id="CEP03080.1"/>
    </source>
</evidence>
<proteinExistence type="predicted"/>
<reference evidence="3 5" key="1">
    <citation type="submission" date="2015-02" db="EMBL/GenBank/DDBJ databases">
        <authorList>
            <person name="Chooi Y.-H."/>
        </authorList>
    </citation>
    <scope>NUCLEOTIDE SEQUENCE [LARGE SCALE GENOMIC DNA]</scope>
    <source>
        <strain evidence="3">E3</strain>
    </source>
</reference>
<evidence type="ECO:0000313" key="4">
    <source>
        <dbReference type="EMBL" id="SPQ96988.1"/>
    </source>
</evidence>
<evidence type="ECO:0000313" key="5">
    <source>
        <dbReference type="Proteomes" id="UP000039324"/>
    </source>
</evidence>
<keyword evidence="5" id="KW-1185">Reference proteome</keyword>
<evidence type="ECO:0000256" key="1">
    <source>
        <dbReference type="SAM" id="MobiDB-lite"/>
    </source>
</evidence>
<dbReference type="EMBL" id="OVEO01000006">
    <property type="protein sequence ID" value="SPQ96988.1"/>
    <property type="molecule type" value="Genomic_DNA"/>
</dbReference>
<sequence>MMMMVLPKALLLVALVVVADVSAGYEGAYDPAHVTSDDYVESFESQPAYVTAEETYAVLSYPAMTYEAEADAYLVYVEASSSTSGEFYDEYPSTQTYDEMSSANEPSSSELYTQESSPSSDSGSSEDYY</sequence>